<proteinExistence type="predicted"/>
<dbReference type="EMBL" id="ADNU01000009">
    <property type="protein sequence ID" value="EFG48456.1"/>
    <property type="molecule type" value="Genomic_DNA"/>
</dbReference>
<dbReference type="InterPro" id="IPR036890">
    <property type="entry name" value="HATPase_C_sf"/>
</dbReference>
<evidence type="ECO:0008006" key="4">
    <source>
        <dbReference type="Google" id="ProtNLM"/>
    </source>
</evidence>
<dbReference type="Gene3D" id="3.30.565.10">
    <property type="entry name" value="Histidine kinase-like ATPase, C-terminal domain"/>
    <property type="match status" value="1"/>
</dbReference>
<dbReference type="eggNOG" id="COG4585">
    <property type="taxonomic scope" value="Bacteria"/>
</dbReference>
<sequence>MEDIEPLAREGLDEIRRAVSLLGRLEDPVVVTEISRRPDGTPVADLAFSIVREALTNAVRRTEPLERASIAIDHHTTKGTRITIRSHGHSRKADECEPGNGLQRLSHRVTSQGGTFNAGSGEPDEWIVDAKLPPAPNEENHHA</sequence>
<dbReference type="STRING" id="585530.HMPREF0183_0272"/>
<comment type="caution">
    <text evidence="2">The sequence shown here is derived from an EMBL/GenBank/DDBJ whole genome shotgun (WGS) entry which is preliminary data.</text>
</comment>
<keyword evidence="3" id="KW-1185">Reference proteome</keyword>
<gene>
    <name evidence="2" type="ORF">HMPREF0183_0272</name>
</gene>
<dbReference type="Proteomes" id="UP000005714">
    <property type="component" value="Unassembled WGS sequence"/>
</dbReference>
<evidence type="ECO:0000256" key="1">
    <source>
        <dbReference type="SAM" id="MobiDB-lite"/>
    </source>
</evidence>
<accession>D4YK12</accession>
<protein>
    <recommendedName>
        <fullName evidence="4">ATPase/histidine kinase/DNA gyrase B/HSP90 domain protein</fullName>
    </recommendedName>
</protein>
<dbReference type="AlphaFoldDB" id="D4YK12"/>
<reference evidence="2 3" key="1">
    <citation type="submission" date="2010-04" db="EMBL/GenBank/DDBJ databases">
        <authorList>
            <person name="Qin X."/>
            <person name="Bachman B."/>
            <person name="Battles P."/>
            <person name="Bell A."/>
            <person name="Bess C."/>
            <person name="Bickham C."/>
            <person name="Chaboub L."/>
            <person name="Chen D."/>
            <person name="Coyle M."/>
            <person name="Deiros D.R."/>
            <person name="Dinh H."/>
            <person name="Forbes L."/>
            <person name="Fowler G."/>
            <person name="Francisco L."/>
            <person name="Fu Q."/>
            <person name="Gubbala S."/>
            <person name="Hale W."/>
            <person name="Han Y."/>
            <person name="Hemphill L."/>
            <person name="Highlander S.K."/>
            <person name="Hirani K."/>
            <person name="Hogues M."/>
            <person name="Jackson L."/>
            <person name="Jakkamsetti A."/>
            <person name="Javaid M."/>
            <person name="Jiang H."/>
            <person name="Korchina V."/>
            <person name="Kovar C."/>
            <person name="Lara F."/>
            <person name="Lee S."/>
            <person name="Mata R."/>
            <person name="Mathew T."/>
            <person name="Moen C."/>
            <person name="Morales K."/>
            <person name="Munidasa M."/>
            <person name="Nazareth L."/>
            <person name="Ngo R."/>
            <person name="Nguyen L."/>
            <person name="Okwuonu G."/>
            <person name="Ongeri F."/>
            <person name="Patil S."/>
            <person name="Petrosino J."/>
            <person name="Pham C."/>
            <person name="Pham P."/>
            <person name="Pu L.-L."/>
            <person name="Puazo M."/>
            <person name="Raj R."/>
            <person name="Reid J."/>
            <person name="Rouhana J."/>
            <person name="Saada N."/>
            <person name="Shang Y."/>
            <person name="Simmons D."/>
            <person name="Thornton R."/>
            <person name="Warren J."/>
            <person name="Weissenberger G."/>
            <person name="Zhang J."/>
            <person name="Zhang L."/>
            <person name="Zhou C."/>
            <person name="Zhu D."/>
            <person name="Muzny D."/>
            <person name="Worley K."/>
            <person name="Gibbs R."/>
        </authorList>
    </citation>
    <scope>NUCLEOTIDE SEQUENCE [LARGE SCALE GENOMIC DNA]</scope>
    <source>
        <strain evidence="2 3">ATCC 49030</strain>
    </source>
</reference>
<feature type="region of interest" description="Disordered" evidence="1">
    <location>
        <begin position="110"/>
        <end position="143"/>
    </location>
</feature>
<organism evidence="2 3">
    <name type="scientific">Brevibacterium mcbrellneri ATCC 49030</name>
    <dbReference type="NCBI Taxonomy" id="585530"/>
    <lineage>
        <taxon>Bacteria</taxon>
        <taxon>Bacillati</taxon>
        <taxon>Actinomycetota</taxon>
        <taxon>Actinomycetes</taxon>
        <taxon>Micrococcales</taxon>
        <taxon>Brevibacteriaceae</taxon>
        <taxon>Brevibacterium</taxon>
    </lineage>
</organism>
<name>D4YK12_9MICO</name>
<evidence type="ECO:0000313" key="2">
    <source>
        <dbReference type="EMBL" id="EFG48456.1"/>
    </source>
</evidence>
<evidence type="ECO:0000313" key="3">
    <source>
        <dbReference type="Proteomes" id="UP000005714"/>
    </source>
</evidence>